<evidence type="ECO:0000313" key="10">
    <source>
        <dbReference type="Proteomes" id="UP000077755"/>
    </source>
</evidence>
<keyword evidence="6" id="KW-0560">Oxidoreductase</keyword>
<dbReference type="OrthoDB" id="1663137at2759"/>
<dbReference type="EMBL" id="LNRQ01000003">
    <property type="protein sequence ID" value="KZN02763.1"/>
    <property type="molecule type" value="Genomic_DNA"/>
</dbReference>
<evidence type="ECO:0000313" key="8">
    <source>
        <dbReference type="EMBL" id="KZN02763.1"/>
    </source>
</evidence>
<feature type="domain" description="NADH:flavin oxidoreductase/NADH oxidase N-terminal" evidence="7">
    <location>
        <begin position="11"/>
        <end position="344"/>
    </location>
</feature>
<keyword evidence="3" id="KW-0285">Flavoprotein</keyword>
<dbReference type="OMA" id="APCTRMR"/>
<dbReference type="CDD" id="cd02933">
    <property type="entry name" value="OYE_like_FMN"/>
    <property type="match status" value="1"/>
</dbReference>
<evidence type="ECO:0000313" key="9">
    <source>
        <dbReference type="EMBL" id="WOG93737.1"/>
    </source>
</evidence>
<keyword evidence="4" id="KW-0288">FMN</keyword>
<dbReference type="InterPro" id="IPR001155">
    <property type="entry name" value="OxRdtase_FMN_N"/>
</dbReference>
<comment type="similarity">
    <text evidence="2">Belongs to the NADH:flavin oxidoreductase/NADH oxidase family.</text>
</comment>
<dbReference type="Proteomes" id="UP000077755">
    <property type="component" value="Chromosome 3"/>
</dbReference>
<evidence type="ECO:0000259" key="7">
    <source>
        <dbReference type="Pfam" id="PF00724"/>
    </source>
</evidence>
<reference evidence="9" key="2">
    <citation type="submission" date="2022-03" db="EMBL/GenBank/DDBJ databases">
        <title>Draft title - Genomic analysis of global carrot germplasm unveils the trajectory of domestication and the origin of high carotenoid orange carrot.</title>
        <authorList>
            <person name="Iorizzo M."/>
            <person name="Ellison S."/>
            <person name="Senalik D."/>
            <person name="Macko-Podgorni A."/>
            <person name="Grzebelus D."/>
            <person name="Bostan H."/>
            <person name="Rolling W."/>
            <person name="Curaba J."/>
            <person name="Simon P."/>
        </authorList>
    </citation>
    <scope>NUCLEOTIDE SEQUENCE</scope>
    <source>
        <tissue evidence="9">Leaf</tissue>
    </source>
</reference>
<evidence type="ECO:0000256" key="1">
    <source>
        <dbReference type="ARBA" id="ARBA00001917"/>
    </source>
</evidence>
<dbReference type="EMBL" id="CP093345">
    <property type="protein sequence ID" value="WOG93737.1"/>
    <property type="molecule type" value="Genomic_DNA"/>
</dbReference>
<dbReference type="STRING" id="79200.A0A162AL78"/>
<comment type="cofactor">
    <cofactor evidence="1">
        <name>FMN</name>
        <dbReference type="ChEBI" id="CHEBI:58210"/>
    </cofactor>
</comment>
<reference evidence="8" key="1">
    <citation type="journal article" date="2016" name="Nat. Genet.">
        <title>A high-quality carrot genome assembly provides new insights into carotenoid accumulation and asterid genome evolution.</title>
        <authorList>
            <person name="Iorizzo M."/>
            <person name="Ellison S."/>
            <person name="Senalik D."/>
            <person name="Zeng P."/>
            <person name="Satapoomin P."/>
            <person name="Huang J."/>
            <person name="Bowman M."/>
            <person name="Iovene M."/>
            <person name="Sanseverino W."/>
            <person name="Cavagnaro P."/>
            <person name="Yildiz M."/>
            <person name="Macko-Podgorni A."/>
            <person name="Moranska E."/>
            <person name="Grzebelus E."/>
            <person name="Grzebelus D."/>
            <person name="Ashrafi H."/>
            <person name="Zheng Z."/>
            <person name="Cheng S."/>
            <person name="Spooner D."/>
            <person name="Van Deynze A."/>
            <person name="Simon P."/>
        </authorList>
    </citation>
    <scope>NUCLEOTIDE SEQUENCE [LARGE SCALE GENOMIC DNA]</scope>
    <source>
        <tissue evidence="8">Leaf</tissue>
    </source>
</reference>
<dbReference type="Gramene" id="KZN02763">
    <property type="protein sequence ID" value="KZN02763"/>
    <property type="gene ID" value="DCAR_011518"/>
</dbReference>
<dbReference type="GO" id="GO:0016491">
    <property type="term" value="F:oxidoreductase activity"/>
    <property type="evidence" value="ECO:0007669"/>
    <property type="project" value="UniProtKB-KW"/>
</dbReference>
<dbReference type="Gene3D" id="3.20.20.70">
    <property type="entry name" value="Aldolase class I"/>
    <property type="match status" value="1"/>
</dbReference>
<dbReference type="PANTHER" id="PTHR22893:SF91">
    <property type="entry name" value="NADPH DEHYDROGENASE 2-RELATED"/>
    <property type="match status" value="1"/>
</dbReference>
<dbReference type="InterPro" id="IPR045247">
    <property type="entry name" value="Oye-like"/>
</dbReference>
<keyword evidence="10" id="KW-1185">Reference proteome</keyword>
<keyword evidence="5" id="KW-0521">NADP</keyword>
<organism evidence="8">
    <name type="scientific">Daucus carota subsp. sativus</name>
    <name type="common">Carrot</name>
    <dbReference type="NCBI Taxonomy" id="79200"/>
    <lineage>
        <taxon>Eukaryota</taxon>
        <taxon>Viridiplantae</taxon>
        <taxon>Streptophyta</taxon>
        <taxon>Embryophyta</taxon>
        <taxon>Tracheophyta</taxon>
        <taxon>Spermatophyta</taxon>
        <taxon>Magnoliopsida</taxon>
        <taxon>eudicotyledons</taxon>
        <taxon>Gunneridae</taxon>
        <taxon>Pentapetalae</taxon>
        <taxon>asterids</taxon>
        <taxon>campanulids</taxon>
        <taxon>Apiales</taxon>
        <taxon>Apiaceae</taxon>
        <taxon>Apioideae</taxon>
        <taxon>Scandiceae</taxon>
        <taxon>Daucinae</taxon>
        <taxon>Daucus</taxon>
        <taxon>Daucus sect. Daucus</taxon>
    </lineage>
</organism>
<dbReference type="GO" id="GO:0010181">
    <property type="term" value="F:FMN binding"/>
    <property type="evidence" value="ECO:0007669"/>
    <property type="project" value="InterPro"/>
</dbReference>
<evidence type="ECO:0000256" key="3">
    <source>
        <dbReference type="ARBA" id="ARBA00022630"/>
    </source>
</evidence>
<dbReference type="AlphaFoldDB" id="A0A162AL78"/>
<protein>
    <recommendedName>
        <fullName evidence="7">NADH:flavin oxidoreductase/NADH oxidase N-terminal domain-containing protein</fullName>
    </recommendedName>
</protein>
<evidence type="ECO:0000256" key="4">
    <source>
        <dbReference type="ARBA" id="ARBA00022643"/>
    </source>
</evidence>
<proteinExistence type="inferred from homology"/>
<name>A0A162AL78_DAUCS</name>
<evidence type="ECO:0000256" key="5">
    <source>
        <dbReference type="ARBA" id="ARBA00022857"/>
    </source>
</evidence>
<evidence type="ECO:0000256" key="6">
    <source>
        <dbReference type="ARBA" id="ARBA00023002"/>
    </source>
</evidence>
<dbReference type="PANTHER" id="PTHR22893">
    <property type="entry name" value="NADH OXIDOREDUCTASE-RELATED"/>
    <property type="match status" value="1"/>
</dbReference>
<dbReference type="Pfam" id="PF00724">
    <property type="entry name" value="Oxidored_FMN"/>
    <property type="match status" value="1"/>
</dbReference>
<gene>
    <name evidence="8" type="ORF">DCAR_011518</name>
    <name evidence="9" type="ORF">DCAR_0313024</name>
</gene>
<dbReference type="SUPFAM" id="SSF51395">
    <property type="entry name" value="FMN-linked oxidoreductases"/>
    <property type="match status" value="1"/>
</dbReference>
<accession>A0A162AL78</accession>
<sequence>MGEEQSVQSPLLTPYKMGNFQLSHRLVLAPLTRQRSYGNVPQQHAILYYSQRTTKGGLLISEATGVSDTAQGYPDTPGIWTKEQVEAWKPIVDAVHAKGGIFFCQIWHVGRVSNTGFQPNGQAPVSSTDKMIAPQIRSNGIDVARFSPPRRLSTEEIPRYINDFRLAARNALEAGFDGVEIHGAHGYLIDQFMKDQVNDRTDKYGGSLENRCRFALEVVEAVSKEIGPDRVGIRLSPFASYMESGDSNPEALGLYMAESLNKYGILYSHMVEPRMKKVGEKAETHHTLVPMRKAFHGTFIVAGGYDREDGNTAVAENCTDLVAYGRQFLANPDLPKRFELNAPLNKYDRNTFYISDPVVGYTDYPFLDQTISAQTVEA</sequence>
<dbReference type="FunFam" id="3.20.20.70:FF:000073">
    <property type="entry name" value="12-oxophytodienoate reductase 3"/>
    <property type="match status" value="1"/>
</dbReference>
<evidence type="ECO:0000256" key="2">
    <source>
        <dbReference type="ARBA" id="ARBA00005979"/>
    </source>
</evidence>
<dbReference type="InterPro" id="IPR013785">
    <property type="entry name" value="Aldolase_TIM"/>
</dbReference>